<dbReference type="GO" id="GO:0043904">
    <property type="term" value="F:isochorismate pyruvate lyase activity"/>
    <property type="evidence" value="ECO:0007669"/>
    <property type="project" value="UniProtKB-EC"/>
</dbReference>
<dbReference type="Pfam" id="PF01817">
    <property type="entry name" value="CM_2"/>
    <property type="match status" value="1"/>
</dbReference>
<dbReference type="RefSeq" id="WP_307227353.1">
    <property type="nucleotide sequence ID" value="NZ_JAUSVF010000001.1"/>
</dbReference>
<dbReference type="InterPro" id="IPR002701">
    <property type="entry name" value="CM_II_prokaryot"/>
</dbReference>
<comment type="caution">
    <text evidence="4">The sequence shown here is derived from an EMBL/GenBank/DDBJ whole genome shotgun (WGS) entry which is preliminary data.</text>
</comment>
<evidence type="ECO:0000313" key="4">
    <source>
        <dbReference type="EMBL" id="MDQ0318900.1"/>
    </source>
</evidence>
<dbReference type="SMART" id="SM00830">
    <property type="entry name" value="CM_2"/>
    <property type="match status" value="1"/>
</dbReference>
<keyword evidence="5" id="KW-1185">Reference proteome</keyword>
<dbReference type="PROSITE" id="PS51168">
    <property type="entry name" value="CHORISMATE_MUT_2"/>
    <property type="match status" value="1"/>
</dbReference>
<dbReference type="Proteomes" id="UP001230207">
    <property type="component" value="Unassembled WGS sequence"/>
</dbReference>
<dbReference type="SUPFAM" id="SSF48600">
    <property type="entry name" value="Chorismate mutase II"/>
    <property type="match status" value="1"/>
</dbReference>
<dbReference type="InterPro" id="IPR051331">
    <property type="entry name" value="Chorismate_mutase-related"/>
</dbReference>
<feature type="domain" description="Chorismate mutase" evidence="3">
    <location>
        <begin position="5"/>
        <end position="96"/>
    </location>
</feature>
<keyword evidence="2" id="KW-0413">Isomerase</keyword>
<evidence type="ECO:0000313" key="5">
    <source>
        <dbReference type="Proteomes" id="UP001230207"/>
    </source>
</evidence>
<sequence>MPKTPEDCQSMTDIRSEIDRLDKALVALFRERFDYIGRAAEIKNLAGLKADIPARVTEVQQNARNNATLAGLDPDFYEDIWSRLVRHSIAHEKSILGETEGE</sequence>
<name>A0ABU0BKX5_9HYPH</name>
<protein>
    <recommendedName>
        <fullName evidence="1">chorismate mutase</fullName>
        <ecNumber evidence="1">5.4.99.5</ecNumber>
    </recommendedName>
</protein>
<organism evidence="4 5">
    <name type="scientific">Pararhizobium capsulatum DSM 1112</name>
    <dbReference type="NCBI Taxonomy" id="1121113"/>
    <lineage>
        <taxon>Bacteria</taxon>
        <taxon>Pseudomonadati</taxon>
        <taxon>Pseudomonadota</taxon>
        <taxon>Alphaproteobacteria</taxon>
        <taxon>Hyphomicrobiales</taxon>
        <taxon>Rhizobiaceae</taxon>
        <taxon>Rhizobium/Agrobacterium group</taxon>
        <taxon>Pararhizobium</taxon>
    </lineage>
</organism>
<keyword evidence="4" id="KW-0456">Lyase</keyword>
<dbReference type="PIRSF" id="PIRSF029775">
    <property type="entry name" value="Isochor_pyr_lyas"/>
    <property type="match status" value="1"/>
</dbReference>
<evidence type="ECO:0000256" key="1">
    <source>
        <dbReference type="ARBA" id="ARBA00012404"/>
    </source>
</evidence>
<gene>
    <name evidence="4" type="ORF">QO002_001038</name>
</gene>
<proteinExistence type="predicted"/>
<keyword evidence="4" id="KW-0670">Pyruvate</keyword>
<dbReference type="EMBL" id="JAUSVF010000001">
    <property type="protein sequence ID" value="MDQ0318900.1"/>
    <property type="molecule type" value="Genomic_DNA"/>
</dbReference>
<dbReference type="InterPro" id="IPR036979">
    <property type="entry name" value="CM_dom_sf"/>
</dbReference>
<dbReference type="InterPro" id="IPR008241">
    <property type="entry name" value="Isochorismate_pyruvate-lyase"/>
</dbReference>
<dbReference type="InterPro" id="IPR036263">
    <property type="entry name" value="Chorismate_II_sf"/>
</dbReference>
<dbReference type="PANTHER" id="PTHR38041:SF1">
    <property type="entry name" value="CHORISMATE MUTASE"/>
    <property type="match status" value="1"/>
</dbReference>
<dbReference type="PANTHER" id="PTHR38041">
    <property type="entry name" value="CHORISMATE MUTASE"/>
    <property type="match status" value="1"/>
</dbReference>
<evidence type="ECO:0000259" key="3">
    <source>
        <dbReference type="PROSITE" id="PS51168"/>
    </source>
</evidence>
<evidence type="ECO:0000256" key="2">
    <source>
        <dbReference type="ARBA" id="ARBA00023235"/>
    </source>
</evidence>
<reference evidence="4 5" key="1">
    <citation type="submission" date="2023-07" db="EMBL/GenBank/DDBJ databases">
        <title>Genomic Encyclopedia of Type Strains, Phase IV (KMG-IV): sequencing the most valuable type-strain genomes for metagenomic binning, comparative biology and taxonomic classification.</title>
        <authorList>
            <person name="Goeker M."/>
        </authorList>
    </citation>
    <scope>NUCLEOTIDE SEQUENCE [LARGE SCALE GENOMIC DNA]</scope>
    <source>
        <strain evidence="4 5">DSM 1112</strain>
    </source>
</reference>
<dbReference type="NCBIfam" id="TIGR01803">
    <property type="entry name" value="CM-like"/>
    <property type="match status" value="1"/>
</dbReference>
<accession>A0ABU0BKX5</accession>
<dbReference type="EC" id="5.4.99.5" evidence="1"/>
<dbReference type="Gene3D" id="1.20.59.10">
    <property type="entry name" value="Chorismate mutase"/>
    <property type="match status" value="1"/>
</dbReference>